<evidence type="ECO:0000256" key="2">
    <source>
        <dbReference type="ARBA" id="ARBA00023136"/>
    </source>
</evidence>
<dbReference type="PANTHER" id="PTHR31415:SF173">
    <property type="entry name" value="PROTEIN, PUTATIVE-RELATED"/>
    <property type="match status" value="1"/>
</dbReference>
<reference evidence="4 5" key="1">
    <citation type="journal article" date="2022" name="G3 (Bethesda)">
        <title>Whole-genome sequence and methylome profiling of the almond [Prunus dulcis (Mill.) D.A. Webb] cultivar 'Nonpareil'.</title>
        <authorList>
            <person name="D'Amico-Willman K.M."/>
            <person name="Ouma W.Z."/>
            <person name="Meulia T."/>
            <person name="Sideli G.M."/>
            <person name="Gradziel T.M."/>
            <person name="Fresnedo-Ramirez J."/>
        </authorList>
    </citation>
    <scope>NUCLEOTIDE SEQUENCE [LARGE SCALE GENOMIC DNA]</scope>
    <source>
        <strain evidence="4">Clone GOH B32 T37-40</strain>
    </source>
</reference>
<comment type="subcellular location">
    <subcellularLocation>
        <location evidence="1">Membrane</location>
    </subcellularLocation>
</comment>
<dbReference type="GO" id="GO:0005886">
    <property type="term" value="C:plasma membrane"/>
    <property type="evidence" value="ECO:0007669"/>
    <property type="project" value="TreeGrafter"/>
</dbReference>
<evidence type="ECO:0008006" key="6">
    <source>
        <dbReference type="Google" id="ProtNLM"/>
    </source>
</evidence>
<sequence length="204" mass="23101">MLMPPKKTKPLKLVRKCAHPQGHRNQPRGPHVPPPLRHRVPTHNASASEFTASWDVTLVASNPNHKLDIYYDTLQAAIFYNANRSDSYRPRVLLATKPLPPPSALRTRAETTCSFRIEAASAYIGDDMAKEISEGRARGMVRFELTLLAMYKFPNWYWTYPKLFAAWCNPVEFGFSLDNWIGTAQSSACEENGDLSRLVLQIAR</sequence>
<dbReference type="PANTHER" id="PTHR31415">
    <property type="entry name" value="OS05G0367900 PROTEIN"/>
    <property type="match status" value="1"/>
</dbReference>
<evidence type="ECO:0000313" key="4">
    <source>
        <dbReference type="EMBL" id="KAI5314363.1"/>
    </source>
</evidence>
<keyword evidence="5" id="KW-1185">Reference proteome</keyword>
<dbReference type="GO" id="GO:0009506">
    <property type="term" value="C:plasmodesma"/>
    <property type="evidence" value="ECO:0007669"/>
    <property type="project" value="TreeGrafter"/>
</dbReference>
<proteinExistence type="predicted"/>
<feature type="region of interest" description="Disordered" evidence="3">
    <location>
        <begin position="18"/>
        <end position="37"/>
    </location>
</feature>
<dbReference type="AlphaFoldDB" id="A0AAD4YN20"/>
<dbReference type="InterPro" id="IPR044839">
    <property type="entry name" value="NDR1-like"/>
</dbReference>
<dbReference type="EMBL" id="JAJFAZ020000008">
    <property type="protein sequence ID" value="KAI5314363.1"/>
    <property type="molecule type" value="Genomic_DNA"/>
</dbReference>
<organism evidence="4 5">
    <name type="scientific">Prunus dulcis</name>
    <name type="common">Almond</name>
    <name type="synonym">Amygdalus dulcis</name>
    <dbReference type="NCBI Taxonomy" id="3755"/>
    <lineage>
        <taxon>Eukaryota</taxon>
        <taxon>Viridiplantae</taxon>
        <taxon>Streptophyta</taxon>
        <taxon>Embryophyta</taxon>
        <taxon>Tracheophyta</taxon>
        <taxon>Spermatophyta</taxon>
        <taxon>Magnoliopsida</taxon>
        <taxon>eudicotyledons</taxon>
        <taxon>Gunneridae</taxon>
        <taxon>Pentapetalae</taxon>
        <taxon>rosids</taxon>
        <taxon>fabids</taxon>
        <taxon>Rosales</taxon>
        <taxon>Rosaceae</taxon>
        <taxon>Amygdaloideae</taxon>
        <taxon>Amygdaleae</taxon>
        <taxon>Prunus</taxon>
    </lineage>
</organism>
<accession>A0AAD4YN20</accession>
<dbReference type="Proteomes" id="UP001054821">
    <property type="component" value="Chromosome 8"/>
</dbReference>
<dbReference type="GO" id="GO:0098542">
    <property type="term" value="P:defense response to other organism"/>
    <property type="evidence" value="ECO:0007669"/>
    <property type="project" value="InterPro"/>
</dbReference>
<gene>
    <name evidence="4" type="ORF">L3X38_043539</name>
</gene>
<keyword evidence="2" id="KW-0472">Membrane</keyword>
<comment type="caution">
    <text evidence="4">The sequence shown here is derived from an EMBL/GenBank/DDBJ whole genome shotgun (WGS) entry which is preliminary data.</text>
</comment>
<evidence type="ECO:0000256" key="3">
    <source>
        <dbReference type="SAM" id="MobiDB-lite"/>
    </source>
</evidence>
<name>A0AAD4YN20_PRUDU</name>
<protein>
    <recommendedName>
        <fullName evidence="6">Late embryogenesis abundant protein LEA-2 subgroup domain-containing protein</fullName>
    </recommendedName>
</protein>
<evidence type="ECO:0000313" key="5">
    <source>
        <dbReference type="Proteomes" id="UP001054821"/>
    </source>
</evidence>
<evidence type="ECO:0000256" key="1">
    <source>
        <dbReference type="ARBA" id="ARBA00004370"/>
    </source>
</evidence>